<evidence type="ECO:0000313" key="7">
    <source>
        <dbReference type="Proteomes" id="UP001154078"/>
    </source>
</evidence>
<protein>
    <submittedName>
        <fullName evidence="6">Uncharacterized protein</fullName>
    </submittedName>
</protein>
<dbReference type="InterPro" id="IPR011042">
    <property type="entry name" value="6-blade_b-propeller_TolB-like"/>
</dbReference>
<reference evidence="6" key="1">
    <citation type="submission" date="2021-12" db="EMBL/GenBank/DDBJ databases">
        <authorList>
            <person name="King R."/>
        </authorList>
    </citation>
    <scope>NUCLEOTIDE SEQUENCE</scope>
</reference>
<evidence type="ECO:0000256" key="4">
    <source>
        <dbReference type="ARBA" id="ARBA00022729"/>
    </source>
</evidence>
<dbReference type="Proteomes" id="UP001154078">
    <property type="component" value="Chromosome 9"/>
</dbReference>
<keyword evidence="3" id="KW-0964">Secreted</keyword>
<feature type="chain" id="PRO_5040231827" evidence="5">
    <location>
        <begin position="20"/>
        <end position="430"/>
    </location>
</feature>
<gene>
    <name evidence="6" type="ORF">MELIAE_LOCUS13319</name>
</gene>
<comment type="subcellular location">
    <subcellularLocation>
        <location evidence="1">Secreted</location>
    </subcellularLocation>
</comment>
<feature type="signal peptide" evidence="5">
    <location>
        <begin position="1"/>
        <end position="19"/>
    </location>
</feature>
<dbReference type="Gene3D" id="2.120.10.30">
    <property type="entry name" value="TolB, C-terminal domain"/>
    <property type="match status" value="1"/>
</dbReference>
<dbReference type="InterPro" id="IPR017996">
    <property type="entry name" value="MRJP/yellow-related"/>
</dbReference>
<organism evidence="6 7">
    <name type="scientific">Brassicogethes aeneus</name>
    <name type="common">Rape pollen beetle</name>
    <name type="synonym">Meligethes aeneus</name>
    <dbReference type="NCBI Taxonomy" id="1431903"/>
    <lineage>
        <taxon>Eukaryota</taxon>
        <taxon>Metazoa</taxon>
        <taxon>Ecdysozoa</taxon>
        <taxon>Arthropoda</taxon>
        <taxon>Hexapoda</taxon>
        <taxon>Insecta</taxon>
        <taxon>Pterygota</taxon>
        <taxon>Neoptera</taxon>
        <taxon>Endopterygota</taxon>
        <taxon>Coleoptera</taxon>
        <taxon>Polyphaga</taxon>
        <taxon>Cucujiformia</taxon>
        <taxon>Nitidulidae</taxon>
        <taxon>Meligethinae</taxon>
        <taxon>Brassicogethes</taxon>
    </lineage>
</organism>
<dbReference type="EMBL" id="OV121140">
    <property type="protein sequence ID" value="CAH0564872.1"/>
    <property type="molecule type" value="Genomic_DNA"/>
</dbReference>
<dbReference type="GO" id="GO:0005576">
    <property type="term" value="C:extracellular region"/>
    <property type="evidence" value="ECO:0007669"/>
    <property type="project" value="UniProtKB-SubCell"/>
</dbReference>
<dbReference type="Pfam" id="PF03022">
    <property type="entry name" value="MRJP"/>
    <property type="match status" value="1"/>
</dbReference>
<name>A0A9P0BK80_BRAAE</name>
<sequence>MMKCFVLLIFVCVLSCVWSEGLNEEFTWTRINYVWPTQSRGGFYQNSDFLFPGENPQTIEGDELPSNLDYQYENNIPMGANVWKNKLFITVPRRRLGVPSTLNYVDLNGRNRRNVPLTPYPDWKTNLFPSQNYNSTFFSVYRVAVDACDRLWFVDTGLLESPGNNSRIKPVTLYVMDLNNDQIIHSHQFPSSSISAASNFASITVDVTKNNCQNAYAYMPDLAGYGLTVYSLRNDRSWRVTHNYFYLEPHAGEFTIAGHTFQWNDGVFSVELSEIKSDGNRDMYFHSMAGHHMYRVNTRFLKNETLATRSYHGRDFEDLGNRGENSQTSSADIHQESGVMFLGLVNQNALACWNTASSLRDISIVAKNDRTMIYPCDVKVYKDKVYMLTNTMPEFLYGQLNYGEINFRIWSNTIRDAVRNTACEGRSRRY</sequence>
<proteinExistence type="inferred from homology"/>
<evidence type="ECO:0000256" key="2">
    <source>
        <dbReference type="ARBA" id="ARBA00009127"/>
    </source>
</evidence>
<comment type="similarity">
    <text evidence="2">Belongs to the major royal jelly protein family.</text>
</comment>
<keyword evidence="7" id="KW-1185">Reference proteome</keyword>
<keyword evidence="4 5" id="KW-0732">Signal</keyword>
<evidence type="ECO:0000313" key="6">
    <source>
        <dbReference type="EMBL" id="CAH0564872.1"/>
    </source>
</evidence>
<evidence type="ECO:0000256" key="3">
    <source>
        <dbReference type="ARBA" id="ARBA00022525"/>
    </source>
</evidence>
<dbReference type="AlphaFoldDB" id="A0A9P0BK80"/>
<dbReference type="PANTHER" id="PTHR10009">
    <property type="entry name" value="PROTEIN YELLOW-RELATED"/>
    <property type="match status" value="1"/>
</dbReference>
<evidence type="ECO:0000256" key="5">
    <source>
        <dbReference type="SAM" id="SignalP"/>
    </source>
</evidence>
<evidence type="ECO:0000256" key="1">
    <source>
        <dbReference type="ARBA" id="ARBA00004613"/>
    </source>
</evidence>
<dbReference type="PANTHER" id="PTHR10009:SF11">
    <property type="entry name" value="RH54244P"/>
    <property type="match status" value="1"/>
</dbReference>
<dbReference type="OrthoDB" id="7776143at2759"/>
<accession>A0A9P0BK80</accession>